<comment type="caution">
    <text evidence="1">The sequence shown here is derived from an EMBL/GenBank/DDBJ whole genome shotgun (WGS) entry which is preliminary data.</text>
</comment>
<name>A0A699JJA1_TANCI</name>
<feature type="non-terminal residue" evidence="1">
    <location>
        <position position="1"/>
    </location>
</feature>
<protein>
    <submittedName>
        <fullName evidence="1">Uncharacterized protein</fullName>
    </submittedName>
</protein>
<dbReference type="EMBL" id="BKCJ010419573">
    <property type="protein sequence ID" value="GFA41281.1"/>
    <property type="molecule type" value="Genomic_DNA"/>
</dbReference>
<dbReference type="AlphaFoldDB" id="A0A699JJA1"/>
<evidence type="ECO:0000313" key="1">
    <source>
        <dbReference type="EMBL" id="GFA41281.1"/>
    </source>
</evidence>
<sequence length="62" mass="7163">KNSDTEEDVSSTNVCRHDLSKITRGNKAVKEQGKEEDEMQTNMEVEEVIKEEESEFETNEEV</sequence>
<reference evidence="1" key="1">
    <citation type="journal article" date="2019" name="Sci. Rep.">
        <title>Draft genome of Tanacetum cinerariifolium, the natural source of mosquito coil.</title>
        <authorList>
            <person name="Yamashiro T."/>
            <person name="Shiraishi A."/>
            <person name="Satake H."/>
            <person name="Nakayama K."/>
        </authorList>
    </citation>
    <scope>NUCLEOTIDE SEQUENCE</scope>
</reference>
<organism evidence="1">
    <name type="scientific">Tanacetum cinerariifolium</name>
    <name type="common">Dalmatian daisy</name>
    <name type="synonym">Chrysanthemum cinerariifolium</name>
    <dbReference type="NCBI Taxonomy" id="118510"/>
    <lineage>
        <taxon>Eukaryota</taxon>
        <taxon>Viridiplantae</taxon>
        <taxon>Streptophyta</taxon>
        <taxon>Embryophyta</taxon>
        <taxon>Tracheophyta</taxon>
        <taxon>Spermatophyta</taxon>
        <taxon>Magnoliopsida</taxon>
        <taxon>eudicotyledons</taxon>
        <taxon>Gunneridae</taxon>
        <taxon>Pentapetalae</taxon>
        <taxon>asterids</taxon>
        <taxon>campanulids</taxon>
        <taxon>Asterales</taxon>
        <taxon>Asteraceae</taxon>
        <taxon>Asteroideae</taxon>
        <taxon>Anthemideae</taxon>
        <taxon>Anthemidinae</taxon>
        <taxon>Tanacetum</taxon>
    </lineage>
</organism>
<accession>A0A699JJA1</accession>
<proteinExistence type="predicted"/>
<gene>
    <name evidence="1" type="ORF">Tci_613253</name>
</gene>